<dbReference type="Gene3D" id="1.10.1740.10">
    <property type="match status" value="1"/>
</dbReference>
<reference evidence="7 8" key="1">
    <citation type="submission" date="2019-11" db="EMBL/GenBank/DDBJ databases">
        <title>Draft genome sequence of Blautia luti DSM 14534T, isolated from human stool.</title>
        <authorList>
            <person name="Ortiz R."/>
            <person name="Melis-Arcos F."/>
            <person name="Covarrubias P."/>
            <person name="Cardenas J.P."/>
            <person name="Perez-Donoso J."/>
            <person name="Almonacid D."/>
        </authorList>
    </citation>
    <scope>NUCLEOTIDE SEQUENCE [LARGE SCALE GENOMIC DNA]</scope>
    <source>
        <strain evidence="7 8">DSM 14534</strain>
    </source>
</reference>
<evidence type="ECO:0000256" key="2">
    <source>
        <dbReference type="ARBA" id="ARBA00022857"/>
    </source>
</evidence>
<evidence type="ECO:0000256" key="4">
    <source>
        <dbReference type="ARBA" id="ARBA00023211"/>
    </source>
</evidence>
<dbReference type="InterPro" id="IPR026877">
    <property type="entry name" value="DXPR_C"/>
</dbReference>
<dbReference type="PANTHER" id="PTHR30525">
    <property type="entry name" value="1-DEOXY-D-XYLULOSE 5-PHOSPHATE REDUCTOISOMERASE"/>
    <property type="match status" value="1"/>
</dbReference>
<name>A0A844GQI5_9FIRM</name>
<evidence type="ECO:0000256" key="1">
    <source>
        <dbReference type="ARBA" id="ARBA00022723"/>
    </source>
</evidence>
<keyword evidence="2" id="KW-0521">NADP</keyword>
<dbReference type="AlphaFoldDB" id="A0A844GQI5"/>
<dbReference type="GO" id="GO:0030604">
    <property type="term" value="F:1-deoxy-D-xylulose-5-phosphate reductoisomerase activity"/>
    <property type="evidence" value="ECO:0007669"/>
    <property type="project" value="InterPro"/>
</dbReference>
<keyword evidence="1" id="KW-0479">Metal-binding</keyword>
<evidence type="ECO:0000313" key="7">
    <source>
        <dbReference type="EMBL" id="MTD62931.1"/>
    </source>
</evidence>
<feature type="domain" description="DXP reductoisomerase C-terminal" evidence="6">
    <location>
        <begin position="1"/>
        <end position="80"/>
    </location>
</feature>
<accession>A0A844GQI5</accession>
<proteinExistence type="predicted"/>
<evidence type="ECO:0000256" key="3">
    <source>
        <dbReference type="ARBA" id="ARBA00023002"/>
    </source>
</evidence>
<dbReference type="PANTHER" id="PTHR30525:SF0">
    <property type="entry name" value="1-DEOXY-D-XYLULOSE 5-PHOSPHATE REDUCTOISOMERASE, CHLOROPLASTIC"/>
    <property type="match status" value="1"/>
</dbReference>
<sequence>FQAPDEERFPCLRLARQAAEAGNSAPAMLNAANEVAVAAFLDERVRYPEIASIIEEVLNLEPVVAVDDLEAVFTADAKARVLAEQWLSRHGREVLQYVDPCGIGQDCGESR</sequence>
<evidence type="ECO:0000259" key="6">
    <source>
        <dbReference type="Pfam" id="PF13288"/>
    </source>
</evidence>
<dbReference type="InterPro" id="IPR003821">
    <property type="entry name" value="DXP_reductoisomerase"/>
</dbReference>
<protein>
    <recommendedName>
        <fullName evidence="6">DXP reductoisomerase C-terminal domain-containing protein</fullName>
    </recommendedName>
</protein>
<dbReference type="InterPro" id="IPR036169">
    <property type="entry name" value="DXPR_C_sf"/>
</dbReference>
<evidence type="ECO:0000256" key="5">
    <source>
        <dbReference type="ARBA" id="ARBA00023229"/>
    </source>
</evidence>
<dbReference type="GO" id="GO:0030145">
    <property type="term" value="F:manganese ion binding"/>
    <property type="evidence" value="ECO:0007669"/>
    <property type="project" value="TreeGrafter"/>
</dbReference>
<dbReference type="FunFam" id="1.10.1740.10:FF:000004">
    <property type="entry name" value="1-deoxy-D-xylulose 5-phosphate reductoisomerase"/>
    <property type="match status" value="1"/>
</dbReference>
<evidence type="ECO:0000313" key="8">
    <source>
        <dbReference type="Proteomes" id="UP000437824"/>
    </source>
</evidence>
<feature type="non-terminal residue" evidence="7">
    <location>
        <position position="1"/>
    </location>
</feature>
<comment type="caution">
    <text evidence="7">The sequence shown here is derived from an EMBL/GenBank/DDBJ whole genome shotgun (WGS) entry which is preliminary data.</text>
</comment>
<dbReference type="Pfam" id="PF13288">
    <property type="entry name" value="DXPR_C"/>
    <property type="match status" value="1"/>
</dbReference>
<dbReference type="SUPFAM" id="SSF69055">
    <property type="entry name" value="1-deoxy-D-xylulose-5-phosphate reductoisomerase, C-terminal domain"/>
    <property type="match status" value="1"/>
</dbReference>
<gene>
    <name evidence="7" type="ORF">GKZ57_17325</name>
</gene>
<keyword evidence="4" id="KW-0464">Manganese</keyword>
<keyword evidence="3" id="KW-0560">Oxidoreductase</keyword>
<keyword evidence="5" id="KW-0414">Isoprene biosynthesis</keyword>
<organism evidence="7 8">
    <name type="scientific">Blautia luti DSM 14534 = JCM 17040</name>
    <dbReference type="NCBI Taxonomy" id="649762"/>
    <lineage>
        <taxon>Bacteria</taxon>
        <taxon>Bacillati</taxon>
        <taxon>Bacillota</taxon>
        <taxon>Clostridia</taxon>
        <taxon>Lachnospirales</taxon>
        <taxon>Lachnospiraceae</taxon>
        <taxon>Blautia</taxon>
    </lineage>
</organism>
<dbReference type="EMBL" id="WMBC01000060">
    <property type="protein sequence ID" value="MTD62931.1"/>
    <property type="molecule type" value="Genomic_DNA"/>
</dbReference>
<dbReference type="GO" id="GO:0070402">
    <property type="term" value="F:NADPH binding"/>
    <property type="evidence" value="ECO:0007669"/>
    <property type="project" value="TreeGrafter"/>
</dbReference>
<dbReference type="Proteomes" id="UP000437824">
    <property type="component" value="Unassembled WGS sequence"/>
</dbReference>
<dbReference type="GO" id="GO:0051484">
    <property type="term" value="P:isopentenyl diphosphate biosynthetic process, methylerythritol 4-phosphate pathway involved in terpenoid biosynthetic process"/>
    <property type="evidence" value="ECO:0007669"/>
    <property type="project" value="TreeGrafter"/>
</dbReference>